<evidence type="ECO:0000313" key="2">
    <source>
        <dbReference type="EMBL" id="SFB47085.1"/>
    </source>
</evidence>
<dbReference type="RefSeq" id="WP_139227822.1">
    <property type="nucleotide sequence ID" value="NZ_FOKC01000015.1"/>
</dbReference>
<dbReference type="PROSITE" id="PS51318">
    <property type="entry name" value="TAT"/>
    <property type="match status" value="1"/>
</dbReference>
<feature type="chain" id="PRO_5038368254" description="SipW-cognate class signal peptide" evidence="1">
    <location>
        <begin position="33"/>
        <end position="174"/>
    </location>
</feature>
<evidence type="ECO:0000256" key="1">
    <source>
        <dbReference type="SAM" id="SignalP"/>
    </source>
</evidence>
<feature type="signal peptide" evidence="1">
    <location>
        <begin position="1"/>
        <end position="32"/>
    </location>
</feature>
<accession>A0A1I1B9M2</accession>
<name>A0A1I1B9M2_9ACTN</name>
<reference evidence="2" key="1">
    <citation type="submission" date="2016-10" db="EMBL/GenBank/DDBJ databases">
        <authorList>
            <person name="de Groot N.N."/>
        </authorList>
    </citation>
    <scope>NUCLEOTIDE SEQUENCE [LARGE SCALE GENOMIC DNA]</scope>
    <source>
        <strain evidence="2">CGMCC 1.10697</strain>
    </source>
</reference>
<dbReference type="AlphaFoldDB" id="A0A1I1B9M2"/>
<dbReference type="EMBL" id="FOKC01000015">
    <property type="protein sequence ID" value="SFB47085.1"/>
    <property type="molecule type" value="Genomic_DNA"/>
</dbReference>
<evidence type="ECO:0008006" key="4">
    <source>
        <dbReference type="Google" id="ProtNLM"/>
    </source>
</evidence>
<sequence>MEPQHLARRTVIRASAWSVPVVAVAATAPAYAASPLGAQLTFNTANVFGADYAGSRPKKLESNVQVQNSYYAGAPTVTSLILTVSYPKTVVGGGAATSVSGVGWSYTSVASSGTQWVYRFDWVGTAAPGGNTGTMVFRVPIVNPYPGAVPVTPSFTASASGGTALAAPSYTLPS</sequence>
<organism evidence="2 3">
    <name type="scientific">Nocardioides alpinus</name>
    <dbReference type="NCBI Taxonomy" id="748909"/>
    <lineage>
        <taxon>Bacteria</taxon>
        <taxon>Bacillati</taxon>
        <taxon>Actinomycetota</taxon>
        <taxon>Actinomycetes</taxon>
        <taxon>Propionibacteriales</taxon>
        <taxon>Nocardioidaceae</taxon>
        <taxon>Nocardioides</taxon>
    </lineage>
</organism>
<dbReference type="Proteomes" id="UP000199113">
    <property type="component" value="Unassembled WGS sequence"/>
</dbReference>
<keyword evidence="1" id="KW-0732">Signal</keyword>
<dbReference type="InterPro" id="IPR006311">
    <property type="entry name" value="TAT_signal"/>
</dbReference>
<protein>
    <recommendedName>
        <fullName evidence="4">SipW-cognate class signal peptide</fullName>
    </recommendedName>
</protein>
<gene>
    <name evidence="2" type="ORF">SAMN05192575_11571</name>
</gene>
<evidence type="ECO:0000313" key="3">
    <source>
        <dbReference type="Proteomes" id="UP000199113"/>
    </source>
</evidence>
<proteinExistence type="predicted"/>